<sequence length="170" mass="19149">MCPSTEPAGAARELATAVLRNLLHHIAIQNRRCTGRDLPGHRVFHVSHAWTNGPMMYVVYQTPPLDITWGLARDTRRSLIDPGPWNETGNPALYYYLLDFEEGWSGPLAPQPGKDPDIIRWRGDQCDGLPKYVSDIPVAYRHNPTSIPTAETQQDEHPSAVEPRRYADPL</sequence>
<comment type="caution">
    <text evidence="2">The sequence shown here is derived from an EMBL/GenBank/DDBJ whole genome shotgun (WGS) entry which is preliminary data.</text>
</comment>
<protein>
    <submittedName>
        <fullName evidence="2">Uncharacterized protein</fullName>
    </submittedName>
</protein>
<feature type="compositionally biased region" description="Basic and acidic residues" evidence="1">
    <location>
        <begin position="154"/>
        <end position="170"/>
    </location>
</feature>
<dbReference type="Proteomes" id="UP000297792">
    <property type="component" value="Unassembled WGS sequence"/>
</dbReference>
<name>A0A4Z0HS55_MYCPR</name>
<reference evidence="2 3" key="1">
    <citation type="submission" date="2018-12" db="EMBL/GenBank/DDBJ databases">
        <title>Draft genome sequences of Mycolicibacterium peregrinum isolated from a pig with lymphadenitis and from soil on the same Japanese pig farm.</title>
        <authorList>
            <person name="Komatsu T."/>
            <person name="Ohya K."/>
            <person name="Sawai K."/>
            <person name="Odoi J.O."/>
            <person name="Otsu K."/>
            <person name="Ota A."/>
            <person name="Ito T."/>
            <person name="Kawai M."/>
            <person name="Maruyama F."/>
        </authorList>
    </citation>
    <scope>NUCLEOTIDE SEQUENCE [LARGE SCALE GENOMIC DNA]</scope>
    <source>
        <strain evidence="2 3">138</strain>
    </source>
</reference>
<accession>A0A4Z0HS55</accession>
<organism evidence="2 3">
    <name type="scientific">Mycolicibacterium peregrinum</name>
    <name type="common">Mycobacterium peregrinum</name>
    <dbReference type="NCBI Taxonomy" id="43304"/>
    <lineage>
        <taxon>Bacteria</taxon>
        <taxon>Bacillati</taxon>
        <taxon>Actinomycetota</taxon>
        <taxon>Actinomycetes</taxon>
        <taxon>Mycobacteriales</taxon>
        <taxon>Mycobacteriaceae</taxon>
        <taxon>Mycolicibacterium</taxon>
    </lineage>
</organism>
<proteinExistence type="predicted"/>
<evidence type="ECO:0000313" key="3">
    <source>
        <dbReference type="Proteomes" id="UP000297792"/>
    </source>
</evidence>
<dbReference type="AlphaFoldDB" id="A0A4Z0HS55"/>
<feature type="region of interest" description="Disordered" evidence="1">
    <location>
        <begin position="143"/>
        <end position="170"/>
    </location>
</feature>
<evidence type="ECO:0000313" key="2">
    <source>
        <dbReference type="EMBL" id="TGB46940.1"/>
    </source>
</evidence>
<evidence type="ECO:0000256" key="1">
    <source>
        <dbReference type="SAM" id="MobiDB-lite"/>
    </source>
</evidence>
<dbReference type="EMBL" id="RWKA01000002">
    <property type="protein sequence ID" value="TGB46940.1"/>
    <property type="molecule type" value="Genomic_DNA"/>
</dbReference>
<feature type="compositionally biased region" description="Polar residues" evidence="1">
    <location>
        <begin position="143"/>
        <end position="152"/>
    </location>
</feature>
<gene>
    <name evidence="2" type="ORF">EJD98_03455</name>
</gene>
<keyword evidence="3" id="KW-1185">Reference proteome</keyword>